<protein>
    <submittedName>
        <fullName evidence="2">PPOX class F420-dependent oxidoreductase</fullName>
        <ecNumber evidence="2">1.-.-.-</ecNumber>
    </submittedName>
</protein>
<reference evidence="2 3" key="1">
    <citation type="journal article" date="2021" name="Sci. Rep.">
        <title>Phenotypic and genomic hallmarks of a novel, potentially pathogenic rapidly growing Mycobacterium species related to the Mycobacterium fortuitum complex.</title>
        <authorList>
            <person name="Gharbi R."/>
            <person name="Khanna V."/>
            <person name="Frigui W."/>
            <person name="Mhenni B."/>
            <person name="Brosch R."/>
            <person name="Mardassi H."/>
        </authorList>
    </citation>
    <scope>NUCLEOTIDE SEQUENCE [LARGE SCALE GENOMIC DNA]</scope>
    <source>
        <strain evidence="2 3">TNTM28</strain>
    </source>
</reference>
<dbReference type="GO" id="GO:0016491">
    <property type="term" value="F:oxidoreductase activity"/>
    <property type="evidence" value="ECO:0007669"/>
    <property type="project" value="UniProtKB-KW"/>
</dbReference>
<accession>A0ABS6KG74</accession>
<proteinExistence type="predicted"/>
<dbReference type="EC" id="1.-.-.-" evidence="2"/>
<dbReference type="Pfam" id="PF01243">
    <property type="entry name" value="PNPOx_N"/>
    <property type="match status" value="1"/>
</dbReference>
<evidence type="ECO:0000259" key="1">
    <source>
        <dbReference type="Pfam" id="PF01243"/>
    </source>
</evidence>
<dbReference type="InterPro" id="IPR011576">
    <property type="entry name" value="Pyridox_Oxase_N"/>
</dbReference>
<dbReference type="RefSeq" id="WP_217154525.1">
    <property type="nucleotide sequence ID" value="NZ_VOMB01000002.1"/>
</dbReference>
<organism evidence="2 3">
    <name type="scientific">[Mycobacterium] fortunisiensis</name>
    <dbReference type="NCBI Taxonomy" id="2600579"/>
    <lineage>
        <taxon>Bacteria</taxon>
        <taxon>Bacillati</taxon>
        <taxon>Actinomycetota</taxon>
        <taxon>Actinomycetes</taxon>
        <taxon>Mycobacteriales</taxon>
        <taxon>Mycobacteriaceae</taxon>
        <taxon>Mycolicibacterium</taxon>
    </lineage>
</organism>
<sequence>MGLFTQKEKDYLASQRVGRLATVGKTAQPHVIPVGFHLDTDSESIKIGGHSYRGQARLYIRHLQSNPQAAFVVDDVVTEPQWAPRGVLIKGPVRIHDTGGEALGPGFGPRWIEITPQWVNSWGINADPFAEPSAPRKATDT</sequence>
<dbReference type="InterPro" id="IPR024031">
    <property type="entry name" value="MSMEG_5819/OxyR"/>
</dbReference>
<evidence type="ECO:0000313" key="2">
    <source>
        <dbReference type="EMBL" id="MBU9762540.1"/>
    </source>
</evidence>
<keyword evidence="3" id="KW-1185">Reference proteome</keyword>
<keyword evidence="2" id="KW-0560">Oxidoreductase</keyword>
<name>A0ABS6KG74_9MYCO</name>
<dbReference type="Proteomes" id="UP000812982">
    <property type="component" value="Unassembled WGS sequence"/>
</dbReference>
<comment type="caution">
    <text evidence="2">The sequence shown here is derived from an EMBL/GenBank/DDBJ whole genome shotgun (WGS) entry which is preliminary data.</text>
</comment>
<gene>
    <name evidence="2" type="ORF">FR943_01565</name>
</gene>
<feature type="domain" description="Pyridoxamine 5'-phosphate oxidase N-terminal" evidence="1">
    <location>
        <begin position="5"/>
        <end position="103"/>
    </location>
</feature>
<dbReference type="NCBIfam" id="TIGR04023">
    <property type="entry name" value="PPOX_MSMEG_5819"/>
    <property type="match status" value="1"/>
</dbReference>
<dbReference type="EMBL" id="VOMB01000002">
    <property type="protein sequence ID" value="MBU9762540.1"/>
    <property type="molecule type" value="Genomic_DNA"/>
</dbReference>
<evidence type="ECO:0000313" key="3">
    <source>
        <dbReference type="Proteomes" id="UP000812982"/>
    </source>
</evidence>